<dbReference type="SUPFAM" id="SSF50156">
    <property type="entry name" value="PDZ domain-like"/>
    <property type="match status" value="1"/>
</dbReference>
<feature type="compositionally biased region" description="Polar residues" evidence="1">
    <location>
        <begin position="42"/>
        <end position="58"/>
    </location>
</feature>
<feature type="compositionally biased region" description="Basic and acidic residues" evidence="1">
    <location>
        <begin position="9"/>
        <end position="36"/>
    </location>
</feature>
<feature type="compositionally biased region" description="Low complexity" evidence="1">
    <location>
        <begin position="1193"/>
        <end position="1205"/>
    </location>
</feature>
<feature type="region of interest" description="Disordered" evidence="1">
    <location>
        <begin position="644"/>
        <end position="689"/>
    </location>
</feature>
<feature type="region of interest" description="Disordered" evidence="1">
    <location>
        <begin position="1"/>
        <end position="136"/>
    </location>
</feature>
<dbReference type="Gene3D" id="2.30.42.10">
    <property type="match status" value="1"/>
</dbReference>
<reference evidence="3" key="1">
    <citation type="submission" date="2021-01" db="EMBL/GenBank/DDBJ databases">
        <authorList>
            <person name="Corre E."/>
            <person name="Pelletier E."/>
            <person name="Niang G."/>
            <person name="Scheremetjew M."/>
            <person name="Finn R."/>
            <person name="Kale V."/>
            <person name="Holt S."/>
            <person name="Cochrane G."/>
            <person name="Meng A."/>
            <person name="Brown T."/>
            <person name="Cohen L."/>
        </authorList>
    </citation>
    <scope>NUCLEOTIDE SEQUENCE</scope>
    <source>
        <strain evidence="3">NY070348D</strain>
    </source>
</reference>
<feature type="compositionally biased region" description="Acidic residues" evidence="1">
    <location>
        <begin position="126"/>
        <end position="136"/>
    </location>
</feature>
<dbReference type="InterPro" id="IPR001478">
    <property type="entry name" value="PDZ"/>
</dbReference>
<feature type="region of interest" description="Disordered" evidence="1">
    <location>
        <begin position="1398"/>
        <end position="1442"/>
    </location>
</feature>
<feature type="compositionally biased region" description="Basic and acidic residues" evidence="1">
    <location>
        <begin position="108"/>
        <end position="120"/>
    </location>
</feature>
<evidence type="ECO:0000313" key="3">
    <source>
        <dbReference type="EMBL" id="CAD9691117.1"/>
    </source>
</evidence>
<dbReference type="PROSITE" id="PS50106">
    <property type="entry name" value="PDZ"/>
    <property type="match status" value="1"/>
</dbReference>
<evidence type="ECO:0000256" key="1">
    <source>
        <dbReference type="SAM" id="MobiDB-lite"/>
    </source>
</evidence>
<sequence length="1442" mass="161237">MSDGLGSSEGRDDGTPGRKDSSGSADRRDSDLEGLFKDIGLSPSSPVARSGSLASTGSLDDVDAFISNLTKNDSSDKLNAKSKDDKWNNMGDTEQDDFLNWLEDGDEEKPTRADSIDREASQLGEYIEEDDDEEDEEDEVIDFYIDDRSGALVLDQGDAENEQVDPAEEIRDEKPVFRIEAPVVTPLTEEEIQKRQEDSCPQALHEYIGDTKADMDISPFTEKVVNRVETLFDIDQCEVPALRSALTIKEIVGLVVPQTLRFDLWNAVLTGSNSLDTGAPLPEWAREDNKLYATLPNEVVSEIEKDCTMICTTNPTLKPNQGGMVTLVSRLVCRQENRCYNVLLANLVATVTFVVTTARGDRPVSEQLNICSQLLEKLCQLWTGSDGDWVRVGLTPNRDVNGKGVGGAAWANETLPLVEFRRQHLLGKLVAFHDPVLGYHLSSHYDGWDLTKKHVRENDGDEVEDMFQSKTFDRVLAMLDDFSDEDALSLPVSKCDLFGLMSICSGPKAPLPVDEVVVFWDALLLLGEPVKPQEMSFFYATAALILARDKILAQHDNTSIHKVVSKVVALHRTNKPRGIHHVVSLGELLRRNTPRKERRLLSEEELLLRISNVEAVRLFTENLIAEKKREQFLLEEYERAKRLHKRTQSNDSLSSARSDPISDESAQAAVVQEEAGTPKDSEITTAQPSNATTKAWLSNTFRKGAANFKSALKSVGESNVDWSKYDVKRRLVKFSGPEDQGLGLSFTKGSMGGIEVTKVESDGMAAASQLVYPGDLIMTLNGLLVFSLSPKDLECLLQLQERPFYMVIGTKLPKDLERDSPVPEKEAYEESRARILCERIEDYYARYNPGKEKEVKRILEIYAHREPALLQELSLKYIDHVEGDPFVLPLSMFCISIDPLDVVSQFYFGHGSPARKRKVEGRKLFVVDCRQKNIIDSTGRLPTTFMVNPSELDKPAVQTPLLSTLGQVRGEMIICILGDGSDVLLAEFNPKRARQKREEDRRAVDTCVLFFLRHGFPFVGVIEDGFFGCHRAMKKLGYQPDDCLVNISDNRMVFERYDAFLRFRRSNPARAAGFLASKARGVVHKKDKRDSTISFSGMIDEEKASQFVGKASALLSNVWKKGETGNVASKPPVPPPSQSNATPAPEKKEKPAQSGGFWGSVWKKPAATSAAEEDMGQAEKSKGAEVESPVDASDSQGQSTGWGWSSIRNFKVPEKLKTSMNQAYETAQQKITAAANDLAEAEAQNQKRTSTEYVPLDKESLDKIARFKKGDLIEFSDMGRLCRAFAVQKEKIEEKLAKPYLVKRMLLVTPERFLVLDPHPMRPGFGYVKSTRTLKEVTRLRFPNEDPSTINIFYTKEGRAEPYSTKYLFADSCKPFARYLMGHVGRYNEKFQPVVKVAKSNKQEQHASKEEEEPTKSEQQQATEEVSEEAASQKDVSKHENN</sequence>
<proteinExistence type="predicted"/>
<dbReference type="InterPro" id="IPR036034">
    <property type="entry name" value="PDZ_sf"/>
</dbReference>
<evidence type="ECO:0000259" key="2">
    <source>
        <dbReference type="PROSITE" id="PS50106"/>
    </source>
</evidence>
<accession>A0A7S2WIQ7</accession>
<feature type="domain" description="PDZ" evidence="2">
    <location>
        <begin position="731"/>
        <end position="798"/>
    </location>
</feature>
<feature type="compositionally biased region" description="Basic and acidic residues" evidence="1">
    <location>
        <begin position="73"/>
        <end position="87"/>
    </location>
</feature>
<feature type="region of interest" description="Disordered" evidence="1">
    <location>
        <begin position="1123"/>
        <end position="1205"/>
    </location>
</feature>
<feature type="compositionally biased region" description="Low complexity" evidence="1">
    <location>
        <begin position="666"/>
        <end position="675"/>
    </location>
</feature>
<name>A0A7S2WIQ7_9STRA</name>
<dbReference type="EMBL" id="HBHK01017261">
    <property type="protein sequence ID" value="CAD9691117.1"/>
    <property type="molecule type" value="Transcribed_RNA"/>
</dbReference>
<feature type="compositionally biased region" description="Acidic residues" evidence="1">
    <location>
        <begin position="93"/>
        <end position="107"/>
    </location>
</feature>
<protein>
    <recommendedName>
        <fullName evidence="2">PDZ domain-containing protein</fullName>
    </recommendedName>
</protein>
<dbReference type="CDD" id="cd00136">
    <property type="entry name" value="PDZ_canonical"/>
    <property type="match status" value="1"/>
</dbReference>
<organism evidence="3">
    <name type="scientific">Mucochytrium quahogii</name>
    <dbReference type="NCBI Taxonomy" id="96639"/>
    <lineage>
        <taxon>Eukaryota</taxon>
        <taxon>Sar</taxon>
        <taxon>Stramenopiles</taxon>
        <taxon>Bigyra</taxon>
        <taxon>Labyrinthulomycetes</taxon>
        <taxon>Thraustochytrida</taxon>
        <taxon>Thraustochytriidae</taxon>
        <taxon>Mucochytrium</taxon>
    </lineage>
</organism>
<gene>
    <name evidence="3" type="ORF">QSP1433_LOCUS10869</name>
</gene>
<feature type="compositionally biased region" description="Basic and acidic residues" evidence="1">
    <location>
        <begin position="1431"/>
        <end position="1442"/>
    </location>
</feature>